<dbReference type="GO" id="GO:0005576">
    <property type="term" value="C:extracellular region"/>
    <property type="evidence" value="ECO:0007669"/>
    <property type="project" value="InterPro"/>
</dbReference>
<dbReference type="Gene3D" id="2.170.140.10">
    <property type="entry name" value="Chitin binding domain"/>
    <property type="match status" value="3"/>
</dbReference>
<dbReference type="SUPFAM" id="SSF57625">
    <property type="entry name" value="Invertebrate chitin-binding proteins"/>
    <property type="match status" value="3"/>
</dbReference>
<dbReference type="AlphaFoldDB" id="A0A182ILN2"/>
<evidence type="ECO:0000256" key="4">
    <source>
        <dbReference type="ARBA" id="ARBA00023157"/>
    </source>
</evidence>
<name>A0A182ILN2_ANOAO</name>
<keyword evidence="2" id="KW-0732">Signal</keyword>
<evidence type="ECO:0000259" key="6">
    <source>
        <dbReference type="PROSITE" id="PS50940"/>
    </source>
</evidence>
<dbReference type="PROSITE" id="PS50940">
    <property type="entry name" value="CHIT_BIND_II"/>
    <property type="match status" value="3"/>
</dbReference>
<feature type="domain" description="Chitin-binding type-2" evidence="6">
    <location>
        <begin position="22"/>
        <end position="77"/>
    </location>
</feature>
<evidence type="ECO:0000256" key="1">
    <source>
        <dbReference type="ARBA" id="ARBA00022669"/>
    </source>
</evidence>
<keyword evidence="5" id="KW-0325">Glycoprotein</keyword>
<evidence type="ECO:0000256" key="2">
    <source>
        <dbReference type="ARBA" id="ARBA00022729"/>
    </source>
</evidence>
<evidence type="ECO:0000256" key="5">
    <source>
        <dbReference type="ARBA" id="ARBA00023180"/>
    </source>
</evidence>
<evidence type="ECO:0000256" key="3">
    <source>
        <dbReference type="ARBA" id="ARBA00022737"/>
    </source>
</evidence>
<dbReference type="SMART" id="SM00494">
    <property type="entry name" value="ChtBD2"/>
    <property type="match status" value="3"/>
</dbReference>
<accession>A0A182ILN2</accession>
<dbReference type="PANTHER" id="PTHR23301">
    <property type="entry name" value="CHITIN BINDING PERITROPHIN-A"/>
    <property type="match status" value="1"/>
</dbReference>
<dbReference type="Pfam" id="PF01607">
    <property type="entry name" value="CBM_14"/>
    <property type="match status" value="3"/>
</dbReference>
<dbReference type="VEuPathDB" id="VectorBase:AATE001487"/>
<organism evidence="7">
    <name type="scientific">Anopheles atroparvus</name>
    <name type="common">European mosquito</name>
    <dbReference type="NCBI Taxonomy" id="41427"/>
    <lineage>
        <taxon>Eukaryota</taxon>
        <taxon>Metazoa</taxon>
        <taxon>Ecdysozoa</taxon>
        <taxon>Arthropoda</taxon>
        <taxon>Hexapoda</taxon>
        <taxon>Insecta</taxon>
        <taxon>Pterygota</taxon>
        <taxon>Neoptera</taxon>
        <taxon>Endopterygota</taxon>
        <taxon>Diptera</taxon>
        <taxon>Nematocera</taxon>
        <taxon>Culicoidea</taxon>
        <taxon>Culicidae</taxon>
        <taxon>Anophelinae</taxon>
        <taxon>Anopheles</taxon>
    </lineage>
</organism>
<keyword evidence="4" id="KW-1015">Disulfide bond</keyword>
<dbReference type="GO" id="GO:0008061">
    <property type="term" value="F:chitin binding"/>
    <property type="evidence" value="ECO:0007669"/>
    <property type="project" value="UniProtKB-KW"/>
</dbReference>
<proteinExistence type="predicted"/>
<dbReference type="InterPro" id="IPR051940">
    <property type="entry name" value="Chitin_bind-dev_reg"/>
</dbReference>
<keyword evidence="3" id="KW-0677">Repeat</keyword>
<protein>
    <recommendedName>
        <fullName evidence="6">Chitin-binding type-2 domain-containing protein</fullName>
    </recommendedName>
</protein>
<dbReference type="InterPro" id="IPR036508">
    <property type="entry name" value="Chitin-bd_dom_sf"/>
</dbReference>
<dbReference type="InterPro" id="IPR002557">
    <property type="entry name" value="Chitin-bd_dom"/>
</dbReference>
<evidence type="ECO:0000313" key="7">
    <source>
        <dbReference type="EnsemblMetazoa" id="AATE001487-PA.1"/>
    </source>
</evidence>
<sequence length="236" mass="25315">MLFVSRLLYGTYSAFLTPTFNDQVCNQKAPGTFEASPLNCNEFFMCRSGRPVLFSCPKNMYFDVASSSCGHQALCAGHDASLGNGEGIGPEYTPIETNPSRLVASSTACHGAPVGAVRLDTTGCRAFYQCTKAGPLRLECPVGTLFDSNRMFCEAADVASCAFEQNTGPSTGNGAGNLLNLLCVGKKVGTKYGHPTNCTQYFLCNGRNVAQLFTCPRGTAYHKERKVCDFANNVNC</sequence>
<feature type="domain" description="Chitin-binding type-2" evidence="6">
    <location>
        <begin position="106"/>
        <end position="163"/>
    </location>
</feature>
<dbReference type="PANTHER" id="PTHR23301:SF0">
    <property type="entry name" value="CHITIN-BINDING TYPE-2 DOMAIN-CONTAINING PROTEIN-RELATED"/>
    <property type="match status" value="1"/>
</dbReference>
<dbReference type="STRING" id="41427.A0A182ILN2"/>
<keyword evidence="1" id="KW-0147">Chitin-binding</keyword>
<dbReference type="EnsemblMetazoa" id="AATE001487-RA">
    <property type="protein sequence ID" value="AATE001487-PA.1"/>
    <property type="gene ID" value="AATE001487"/>
</dbReference>
<feature type="domain" description="Chitin-binding type-2" evidence="6">
    <location>
        <begin position="180"/>
        <end position="236"/>
    </location>
</feature>
<reference evidence="7" key="1">
    <citation type="submission" date="2022-08" db="UniProtKB">
        <authorList>
            <consortium name="EnsemblMetazoa"/>
        </authorList>
    </citation>
    <scope>IDENTIFICATION</scope>
    <source>
        <strain evidence="7">EBRO</strain>
    </source>
</reference>